<name>A0ABT0M1B0_9RHOB</name>
<keyword evidence="3" id="KW-1185">Reference proteome</keyword>
<keyword evidence="1" id="KW-0812">Transmembrane</keyword>
<organism evidence="2 3">
    <name type="scientific">Roseinatronobacter domitianus</name>
    <dbReference type="NCBI Taxonomy" id="2940293"/>
    <lineage>
        <taxon>Bacteria</taxon>
        <taxon>Pseudomonadati</taxon>
        <taxon>Pseudomonadota</taxon>
        <taxon>Alphaproteobacteria</taxon>
        <taxon>Rhodobacterales</taxon>
        <taxon>Paracoccaceae</taxon>
        <taxon>Roseinatronobacter</taxon>
    </lineage>
</organism>
<gene>
    <name evidence="2" type="ORF">M3N55_07925</name>
</gene>
<evidence type="ECO:0000313" key="2">
    <source>
        <dbReference type="EMBL" id="MCL1628657.1"/>
    </source>
</evidence>
<evidence type="ECO:0008006" key="4">
    <source>
        <dbReference type="Google" id="ProtNLM"/>
    </source>
</evidence>
<dbReference type="Proteomes" id="UP001202550">
    <property type="component" value="Unassembled WGS sequence"/>
</dbReference>
<dbReference type="EMBL" id="JALZWP010000006">
    <property type="protein sequence ID" value="MCL1628657.1"/>
    <property type="molecule type" value="Genomic_DNA"/>
</dbReference>
<keyword evidence="1" id="KW-1133">Transmembrane helix</keyword>
<comment type="caution">
    <text evidence="2">The sequence shown here is derived from an EMBL/GenBank/DDBJ whole genome shotgun (WGS) entry which is preliminary data.</text>
</comment>
<dbReference type="SUPFAM" id="SSF52096">
    <property type="entry name" value="ClpP/crotonase"/>
    <property type="match status" value="1"/>
</dbReference>
<accession>A0ABT0M1B0</accession>
<evidence type="ECO:0000313" key="3">
    <source>
        <dbReference type="Proteomes" id="UP001202550"/>
    </source>
</evidence>
<sequence>MERKPPIDVIVLRGLLAVALTGLSMVGIGMAMTDTTRELRTTPPPDYNLALSEDGTSFRFSGLVDFGLTRDLRALAREHPNVKRILLNSQGGYIAEARGAVTVLKARGIATHVEGHCASACALIFAGGTARSLDPEARIGLHGYGLRPGNAYFGMIDPRREMARDMAIYRAQAIAEPFVRKLASLPQSPMWYPDHAELRAAGFVTTP</sequence>
<protein>
    <recommendedName>
        <fullName evidence="4">Clp protease</fullName>
    </recommendedName>
</protein>
<evidence type="ECO:0000256" key="1">
    <source>
        <dbReference type="SAM" id="Phobius"/>
    </source>
</evidence>
<dbReference type="RefSeq" id="WP_249057993.1">
    <property type="nucleotide sequence ID" value="NZ_JALZWP010000006.1"/>
</dbReference>
<feature type="transmembrane region" description="Helical" evidence="1">
    <location>
        <begin position="12"/>
        <end position="32"/>
    </location>
</feature>
<proteinExistence type="predicted"/>
<dbReference type="InterPro" id="IPR029045">
    <property type="entry name" value="ClpP/crotonase-like_dom_sf"/>
</dbReference>
<dbReference type="Gene3D" id="3.90.226.10">
    <property type="entry name" value="2-enoyl-CoA Hydratase, Chain A, domain 1"/>
    <property type="match status" value="1"/>
</dbReference>
<reference evidence="2 3" key="1">
    <citation type="submission" date="2022-05" db="EMBL/GenBank/DDBJ databases">
        <title>Seasonal and diel survey of microbial diversity of the Tyrrhenian coast.</title>
        <authorList>
            <person name="Gattoni G."/>
            <person name="Corral P."/>
        </authorList>
    </citation>
    <scope>NUCLEOTIDE SEQUENCE [LARGE SCALE GENOMIC DNA]</scope>
    <source>
        <strain evidence="2 3">V10</strain>
    </source>
</reference>
<keyword evidence="1" id="KW-0472">Membrane</keyword>